<dbReference type="InterPro" id="IPR027417">
    <property type="entry name" value="P-loop_NTPase"/>
</dbReference>
<feature type="domain" description="Helicase C-terminal" evidence="11">
    <location>
        <begin position="428"/>
        <end position="592"/>
    </location>
</feature>
<dbReference type="OrthoDB" id="6692397at2759"/>
<dbReference type="Gene3D" id="1.20.58.1080">
    <property type="match status" value="1"/>
</dbReference>
<dbReference type="Pfam" id="PF00271">
    <property type="entry name" value="Helicase_C"/>
    <property type="match status" value="1"/>
</dbReference>
<keyword evidence="5" id="KW-0347">Helicase</keyword>
<keyword evidence="13" id="KW-1185">Reference proteome</keyword>
<evidence type="ECO:0000256" key="6">
    <source>
        <dbReference type="ARBA" id="ARBA00022840"/>
    </source>
</evidence>
<dbReference type="GO" id="GO:0003724">
    <property type="term" value="F:RNA helicase activity"/>
    <property type="evidence" value="ECO:0007669"/>
    <property type="project" value="UniProtKB-EC"/>
</dbReference>
<dbReference type="FunFam" id="3.40.50.300:FF:000269">
    <property type="entry name" value="ATP-dependent RNA helicase SUPV3L1, mitochondrial"/>
    <property type="match status" value="1"/>
</dbReference>
<evidence type="ECO:0000256" key="2">
    <source>
        <dbReference type="ARBA" id="ARBA00012552"/>
    </source>
</evidence>
<dbReference type="SUPFAM" id="SSF52540">
    <property type="entry name" value="P-loop containing nucleoside triphosphate hydrolases"/>
    <property type="match status" value="1"/>
</dbReference>
<gene>
    <name evidence="12" type="ORF">BDN70DRAFT_992003</name>
</gene>
<dbReference type="InterPro" id="IPR022192">
    <property type="entry name" value="SUV3_C"/>
</dbReference>
<dbReference type="Pfam" id="PF22527">
    <property type="entry name" value="DEXQc_Suv3"/>
    <property type="match status" value="1"/>
</dbReference>
<dbReference type="CDD" id="cd18805">
    <property type="entry name" value="SF2_C_suv3"/>
    <property type="match status" value="1"/>
</dbReference>
<evidence type="ECO:0000256" key="7">
    <source>
        <dbReference type="ARBA" id="ARBA00022946"/>
    </source>
</evidence>
<dbReference type="FunFam" id="3.40.50.300:FF:000957">
    <property type="entry name" value="ATP-dependent RNA helicase SUV3L, mitochondrial"/>
    <property type="match status" value="1"/>
</dbReference>
<proteinExistence type="predicted"/>
<keyword evidence="4 12" id="KW-0378">Hydrolase</keyword>
<organism evidence="12 13">
    <name type="scientific">Pholiota conissans</name>
    <dbReference type="NCBI Taxonomy" id="109636"/>
    <lineage>
        <taxon>Eukaryota</taxon>
        <taxon>Fungi</taxon>
        <taxon>Dikarya</taxon>
        <taxon>Basidiomycota</taxon>
        <taxon>Agaricomycotina</taxon>
        <taxon>Agaricomycetes</taxon>
        <taxon>Agaricomycetidae</taxon>
        <taxon>Agaricales</taxon>
        <taxon>Agaricineae</taxon>
        <taxon>Strophariaceae</taxon>
        <taxon>Pholiota</taxon>
    </lineage>
</organism>
<dbReference type="PROSITE" id="PS51194">
    <property type="entry name" value="HELICASE_CTER"/>
    <property type="match status" value="1"/>
</dbReference>
<sequence length="804" mass="90367">MLSIRQGCRRSLAKDLFATSFTNQRSRHEKAQPNHRKQRDTSHNPDKNPFDFSGLQKKRDHGQNEPSQPRGNFFRQGPNQQYKRQAEGSKPPHSYRHPALQHQGPYRSPAHPHHVAKPPVIEPERIVPFFEGKVSEWAARPHTLSRLLAFGLPQADSLKLLRLFVEEVEAGNLSDLESQRFYHLERFAQPHDGVSIDVIFSTTFFWWAAKESARLQASHNIPSGMLHTIKQLVKVTSRTFPADEFHLARSIHRKIIMHVGPTNSGKTHHALRALAAAKSGVYAGPLRLLAHEIFLRLNKGQIAPLGVEEEAPKDPKGDPNYSRQCNMITGEEKKIVDLSAGHISCTVEMLTFSTRYDVAVIDEIQMIADPDRGSGWLSAVVGTWASEVHLCGEETVIPLVQALLEHTGDEIEIRRYQRLTPLVVEPESLKGDFSKVRKGDCIVAFNRSSIFAIKKTVEEVTGMRCAVVYGRLPPEVRSEQAALFNDPDSKYDVIIGSDAIGMGLNLKIKRVIFAATAKFDGQSVRPLAVTSVKQIAGRAGRYGLHKEQTDLGGTTTTLFDEDLPHLKHCVATPYKALPYVHIGFHIQLFSDLLAILPLGTPVHTVLSAAKYIARLPPFVRYANDEHLITACNFIDREWRDMSNTEKVSLLNAPIPWRDERTVEILSKLLKTQAQGDIIDFNALLQGTGLLETMEDLDRRIHMEAAGISTRSVQITNALVQMETLHKIMVFYMWMSFRHPLLYSDSETVVSMKEKLEGILNWTLDNLSKKLVKEQGLQGLMPLVNKRALENRPSNDPLLLASQEA</sequence>
<feature type="compositionally biased region" description="Basic and acidic residues" evidence="10">
    <location>
        <begin position="39"/>
        <end position="49"/>
    </location>
</feature>
<name>A0A9P5Z5B3_9AGAR</name>
<dbReference type="GO" id="GO:0005524">
    <property type="term" value="F:ATP binding"/>
    <property type="evidence" value="ECO:0007669"/>
    <property type="project" value="UniProtKB-KW"/>
</dbReference>
<evidence type="ECO:0000256" key="10">
    <source>
        <dbReference type="SAM" id="MobiDB-lite"/>
    </source>
</evidence>
<feature type="compositionally biased region" description="Basic residues" evidence="10">
    <location>
        <begin position="25"/>
        <end position="38"/>
    </location>
</feature>
<evidence type="ECO:0000256" key="4">
    <source>
        <dbReference type="ARBA" id="ARBA00022801"/>
    </source>
</evidence>
<dbReference type="PANTHER" id="PTHR12131">
    <property type="entry name" value="ATP-DEPENDENT RNA AND DNA HELICASE"/>
    <property type="match status" value="1"/>
</dbReference>
<comment type="subcellular location">
    <subcellularLocation>
        <location evidence="1">Mitochondrion</location>
    </subcellularLocation>
</comment>
<evidence type="ECO:0000256" key="1">
    <source>
        <dbReference type="ARBA" id="ARBA00004173"/>
    </source>
</evidence>
<keyword evidence="3" id="KW-0547">Nucleotide-binding</keyword>
<reference evidence="12" key="1">
    <citation type="submission" date="2020-11" db="EMBL/GenBank/DDBJ databases">
        <authorList>
            <consortium name="DOE Joint Genome Institute"/>
            <person name="Ahrendt S."/>
            <person name="Riley R."/>
            <person name="Andreopoulos W."/>
            <person name="Labutti K."/>
            <person name="Pangilinan J."/>
            <person name="Ruiz-Duenas F.J."/>
            <person name="Barrasa J.M."/>
            <person name="Sanchez-Garcia M."/>
            <person name="Camarero S."/>
            <person name="Miyauchi S."/>
            <person name="Serrano A."/>
            <person name="Linde D."/>
            <person name="Babiker R."/>
            <person name="Drula E."/>
            <person name="Ayuso-Fernandez I."/>
            <person name="Pacheco R."/>
            <person name="Padilla G."/>
            <person name="Ferreira P."/>
            <person name="Barriuso J."/>
            <person name="Kellner H."/>
            <person name="Castanera R."/>
            <person name="Alfaro M."/>
            <person name="Ramirez L."/>
            <person name="Pisabarro A.G."/>
            <person name="Kuo A."/>
            <person name="Tritt A."/>
            <person name="Lipzen A."/>
            <person name="He G."/>
            <person name="Yan M."/>
            <person name="Ng V."/>
            <person name="Cullen D."/>
            <person name="Martin F."/>
            <person name="Rosso M.-N."/>
            <person name="Henrissat B."/>
            <person name="Hibbett D."/>
            <person name="Martinez A.T."/>
            <person name="Grigoriev I.V."/>
        </authorList>
    </citation>
    <scope>NUCLEOTIDE SEQUENCE</scope>
    <source>
        <strain evidence="12">CIRM-BRFM 674</strain>
    </source>
</reference>
<comment type="catalytic activity">
    <reaction evidence="9">
        <text>ATP + H2O = ADP + phosphate + H(+)</text>
        <dbReference type="Rhea" id="RHEA:13065"/>
        <dbReference type="ChEBI" id="CHEBI:15377"/>
        <dbReference type="ChEBI" id="CHEBI:15378"/>
        <dbReference type="ChEBI" id="CHEBI:30616"/>
        <dbReference type="ChEBI" id="CHEBI:43474"/>
        <dbReference type="ChEBI" id="CHEBI:456216"/>
        <dbReference type="EC" id="3.6.4.13"/>
    </reaction>
</comment>
<evidence type="ECO:0000256" key="9">
    <source>
        <dbReference type="ARBA" id="ARBA00047984"/>
    </source>
</evidence>
<dbReference type="GO" id="GO:0000965">
    <property type="term" value="P:mitochondrial RNA 3'-end processing"/>
    <property type="evidence" value="ECO:0007669"/>
    <property type="project" value="TreeGrafter"/>
</dbReference>
<evidence type="ECO:0000313" key="12">
    <source>
        <dbReference type="EMBL" id="KAF9481322.1"/>
    </source>
</evidence>
<protein>
    <recommendedName>
        <fullName evidence="2">RNA helicase</fullName>
        <ecNumber evidence="2">3.6.4.13</ecNumber>
    </recommendedName>
</protein>
<dbReference type="InterPro" id="IPR050699">
    <property type="entry name" value="RNA-DNA_Helicase"/>
</dbReference>
<accession>A0A9P5Z5B3</accession>
<comment type="caution">
    <text evidence="12">The sequence shown here is derived from an EMBL/GenBank/DDBJ whole genome shotgun (WGS) entry which is preliminary data.</text>
</comment>
<dbReference type="Pfam" id="PF12513">
    <property type="entry name" value="SUV3_C"/>
    <property type="match status" value="1"/>
</dbReference>
<dbReference type="GO" id="GO:0045025">
    <property type="term" value="C:mitochondrial degradosome"/>
    <property type="evidence" value="ECO:0007669"/>
    <property type="project" value="TreeGrafter"/>
</dbReference>
<keyword evidence="7" id="KW-0809">Transit peptide</keyword>
<dbReference type="EMBL" id="MU155180">
    <property type="protein sequence ID" value="KAF9481322.1"/>
    <property type="molecule type" value="Genomic_DNA"/>
</dbReference>
<dbReference type="InterPro" id="IPR001650">
    <property type="entry name" value="Helicase_C-like"/>
</dbReference>
<dbReference type="AlphaFoldDB" id="A0A9P5Z5B3"/>
<keyword evidence="8" id="KW-0496">Mitochondrion</keyword>
<evidence type="ECO:0000256" key="8">
    <source>
        <dbReference type="ARBA" id="ARBA00023128"/>
    </source>
</evidence>
<evidence type="ECO:0000256" key="5">
    <source>
        <dbReference type="ARBA" id="ARBA00022806"/>
    </source>
</evidence>
<dbReference type="EC" id="3.6.4.13" evidence="2"/>
<dbReference type="GO" id="GO:0016787">
    <property type="term" value="F:hydrolase activity"/>
    <property type="evidence" value="ECO:0007669"/>
    <property type="project" value="UniProtKB-KW"/>
</dbReference>
<dbReference type="Proteomes" id="UP000807469">
    <property type="component" value="Unassembled WGS sequence"/>
</dbReference>
<evidence type="ECO:0000256" key="3">
    <source>
        <dbReference type="ARBA" id="ARBA00022741"/>
    </source>
</evidence>
<keyword evidence="6" id="KW-0067">ATP-binding</keyword>
<feature type="region of interest" description="Disordered" evidence="10">
    <location>
        <begin position="19"/>
        <end position="116"/>
    </location>
</feature>
<dbReference type="Gene3D" id="3.40.50.300">
    <property type="entry name" value="P-loop containing nucleotide triphosphate hydrolases"/>
    <property type="match status" value="2"/>
</dbReference>
<dbReference type="SMART" id="SM00490">
    <property type="entry name" value="HELICc"/>
    <property type="match status" value="1"/>
</dbReference>
<dbReference type="InterPro" id="IPR055206">
    <property type="entry name" value="DEXQc_SUV3"/>
</dbReference>
<dbReference type="Gene3D" id="1.20.272.40">
    <property type="match status" value="1"/>
</dbReference>
<evidence type="ECO:0000259" key="11">
    <source>
        <dbReference type="PROSITE" id="PS51194"/>
    </source>
</evidence>
<evidence type="ECO:0000313" key="13">
    <source>
        <dbReference type="Proteomes" id="UP000807469"/>
    </source>
</evidence>
<dbReference type="PANTHER" id="PTHR12131:SF1">
    <property type="entry name" value="ATP-DEPENDENT RNA HELICASE SUPV3L1, MITOCHONDRIAL-RELATED"/>
    <property type="match status" value="1"/>
</dbReference>